<feature type="region of interest" description="Disordered" evidence="11">
    <location>
        <begin position="772"/>
        <end position="816"/>
    </location>
</feature>
<evidence type="ECO:0000256" key="12">
    <source>
        <dbReference type="SAM" id="Phobius"/>
    </source>
</evidence>
<feature type="compositionally biased region" description="Polar residues" evidence="11">
    <location>
        <begin position="794"/>
        <end position="809"/>
    </location>
</feature>
<dbReference type="GO" id="GO:0016020">
    <property type="term" value="C:membrane"/>
    <property type="evidence" value="ECO:0007669"/>
    <property type="project" value="UniProtKB-SubCell"/>
</dbReference>
<feature type="transmembrane region" description="Helical" evidence="12">
    <location>
        <begin position="708"/>
        <end position="729"/>
    </location>
</feature>
<keyword evidence="5" id="KW-0406">Ion transport</keyword>
<evidence type="ECO:0000256" key="5">
    <source>
        <dbReference type="ARBA" id="ARBA00023065"/>
    </source>
</evidence>
<feature type="chain" id="PRO_5043541788" evidence="13">
    <location>
        <begin position="47"/>
        <end position="816"/>
    </location>
</feature>
<feature type="transmembrane region" description="Helical" evidence="12">
    <location>
        <begin position="408"/>
        <end position="430"/>
    </location>
</feature>
<organism evidence="15 16">
    <name type="scientific">Quercus suber</name>
    <name type="common">Cork oak</name>
    <dbReference type="NCBI Taxonomy" id="58331"/>
    <lineage>
        <taxon>Eukaryota</taxon>
        <taxon>Viridiplantae</taxon>
        <taxon>Streptophyta</taxon>
        <taxon>Embryophyta</taxon>
        <taxon>Tracheophyta</taxon>
        <taxon>Spermatophyta</taxon>
        <taxon>Magnoliopsida</taxon>
        <taxon>eudicotyledons</taxon>
        <taxon>Gunneridae</taxon>
        <taxon>Pentapetalae</taxon>
        <taxon>rosids</taxon>
        <taxon>fabids</taxon>
        <taxon>Fagales</taxon>
        <taxon>Fagaceae</taxon>
        <taxon>Quercus</taxon>
    </lineage>
</organism>
<evidence type="ECO:0000256" key="4">
    <source>
        <dbReference type="ARBA" id="ARBA00022989"/>
    </source>
</evidence>
<dbReference type="SMART" id="SM00079">
    <property type="entry name" value="PBPe"/>
    <property type="match status" value="1"/>
</dbReference>
<evidence type="ECO:0000256" key="13">
    <source>
        <dbReference type="SAM" id="SignalP"/>
    </source>
</evidence>
<evidence type="ECO:0000256" key="6">
    <source>
        <dbReference type="ARBA" id="ARBA00023136"/>
    </source>
</evidence>
<dbReference type="Proteomes" id="UP000237347">
    <property type="component" value="Unassembled WGS sequence"/>
</dbReference>
<dbReference type="Gene3D" id="1.10.287.70">
    <property type="match status" value="1"/>
</dbReference>
<evidence type="ECO:0000256" key="8">
    <source>
        <dbReference type="ARBA" id="ARBA00023180"/>
    </source>
</evidence>
<reference evidence="15 16" key="1">
    <citation type="journal article" date="2018" name="Sci. Data">
        <title>The draft genome sequence of cork oak.</title>
        <authorList>
            <person name="Ramos A.M."/>
            <person name="Usie A."/>
            <person name="Barbosa P."/>
            <person name="Barros P.M."/>
            <person name="Capote T."/>
            <person name="Chaves I."/>
            <person name="Simoes F."/>
            <person name="Abreu I."/>
            <person name="Carrasquinho I."/>
            <person name="Faro C."/>
            <person name="Guimaraes J.B."/>
            <person name="Mendonca D."/>
            <person name="Nobrega F."/>
            <person name="Rodrigues L."/>
            <person name="Saibo N.J.M."/>
            <person name="Varela M.C."/>
            <person name="Egas C."/>
            <person name="Matos J."/>
            <person name="Miguel C.M."/>
            <person name="Oliveira M.M."/>
            <person name="Ricardo C.P."/>
            <person name="Goncalves S."/>
        </authorList>
    </citation>
    <scope>NUCLEOTIDE SEQUENCE [LARGE SCALE GENOMIC DNA]</scope>
    <source>
        <strain evidence="16">cv. HL8</strain>
    </source>
</reference>
<keyword evidence="3 12" id="KW-0812">Transmembrane</keyword>
<dbReference type="InterPro" id="IPR028082">
    <property type="entry name" value="Peripla_BP_I"/>
</dbReference>
<sequence length="816" mass="91609">MLSAMPLKTHTCFHMPSQLIMVSTVRRSWVLFSVLILFLLIDSCGAEANNNNVTCVGLIIDINTRIGKEEKIAMEIGAQNYNTSSKTQKLSLYIQDSLRGTSAVKEMIREKRVKVIIGMHTWQEAALVADIGSQALVPVISFAAPAINPPLMQLRWPFLSRNEDEAFGGHSGKLALLTEALQQVGSEIEYRLVLPPFSSMSDPGWVVHEELVKSMKTQLRNFIVLESSLEMAIHLFREAKEEDNSDPGFYALRAYDSIRIVIQAIEIMTNNRSSPKTLLDGMLLSNFSGFSGKIHFKGGQLSDTSILSIVHVLGKRYKEIEFWTPDLGFSMIPSIGKPNTLVAPVILQRNLQESPKGWEMPTDAKPLKVGVPGRASFGNFVKVDYGVKPNENNYSGFCIQIFLKARELLGYPLLINWRPVIAPTMIWFIVSTIRRDFFDSLFEISYTYDAAIGDLTITAERLQYVDFTTPYIESGVAMITPAKPFGCWSTNPIQNSVAHGGIRLALHSGSHSPLCFFAQRERIYNNFTRLVIVVWLFVVLILTSSYTASLSSMLTVRQLQPKDMEWLKKKNFKVGYSGDSFVKKYLEDVHQLKPNNFVKVSKEDQYPVEFERNKIDAAFLEIPYEKVFLNKYCKGYTGTILSNHRFGGFGFAFQKGSPFARDFSEVILKLTEDGTIMSLEDEWLTPQGECSDDIASNEPGSLSLQSFVVLYLVSFATSTICLLLSLILLPLSRQQHQDASEANITPGEEGAWKKAISHFRYFYIKNSGRATTQAVTSDTNEDKSKVNEHPSRLEISSISDTPEHLQSSPPAEIEMK</sequence>
<feature type="compositionally biased region" description="Basic and acidic residues" evidence="11">
    <location>
        <begin position="780"/>
        <end position="792"/>
    </location>
</feature>
<keyword evidence="13" id="KW-0732">Signal</keyword>
<dbReference type="Pfam" id="PF00060">
    <property type="entry name" value="Lig_chan"/>
    <property type="match status" value="1"/>
</dbReference>
<name>A0AAW0LRT3_QUESU</name>
<evidence type="ECO:0000256" key="10">
    <source>
        <dbReference type="ARBA" id="ARBA00023303"/>
    </source>
</evidence>
<evidence type="ECO:0000313" key="15">
    <source>
        <dbReference type="EMBL" id="KAK7854388.1"/>
    </source>
</evidence>
<evidence type="ECO:0000256" key="11">
    <source>
        <dbReference type="SAM" id="MobiDB-lite"/>
    </source>
</evidence>
<dbReference type="Gene3D" id="3.40.190.10">
    <property type="entry name" value="Periplasmic binding protein-like II"/>
    <property type="match status" value="2"/>
</dbReference>
<keyword evidence="8" id="KW-0325">Glycoprotein</keyword>
<dbReference type="Gene3D" id="3.40.50.2300">
    <property type="match status" value="2"/>
</dbReference>
<evidence type="ECO:0000256" key="9">
    <source>
        <dbReference type="ARBA" id="ARBA00023286"/>
    </source>
</evidence>
<comment type="caution">
    <text evidence="15">The sequence shown here is derived from an EMBL/GenBank/DDBJ whole genome shotgun (WGS) entry which is preliminary data.</text>
</comment>
<gene>
    <name evidence="15" type="primary">GLR2.7_3</name>
    <name evidence="15" type="ORF">CFP56_032228</name>
</gene>
<keyword evidence="9" id="KW-1071">Ligand-gated ion channel</keyword>
<comment type="subcellular location">
    <subcellularLocation>
        <location evidence="1">Membrane</location>
        <topology evidence="1">Multi-pass membrane protein</topology>
    </subcellularLocation>
</comment>
<dbReference type="SUPFAM" id="SSF53822">
    <property type="entry name" value="Periplasmic binding protein-like I"/>
    <property type="match status" value="1"/>
</dbReference>
<accession>A0AAW0LRT3</accession>
<evidence type="ECO:0000259" key="14">
    <source>
        <dbReference type="SMART" id="SM00079"/>
    </source>
</evidence>
<keyword evidence="6 12" id="KW-0472">Membrane</keyword>
<keyword evidence="2" id="KW-0813">Transport</keyword>
<dbReference type="InterPro" id="IPR001320">
    <property type="entry name" value="Iontro_rcpt_C"/>
</dbReference>
<feature type="transmembrane region" description="Helical" evidence="12">
    <location>
        <begin position="530"/>
        <end position="548"/>
    </location>
</feature>
<keyword evidence="7 15" id="KW-0675">Receptor</keyword>
<feature type="signal peptide" evidence="13">
    <location>
        <begin position="1"/>
        <end position="46"/>
    </location>
</feature>
<keyword evidence="4 12" id="KW-1133">Transmembrane helix</keyword>
<dbReference type="AlphaFoldDB" id="A0AAW0LRT3"/>
<evidence type="ECO:0000313" key="16">
    <source>
        <dbReference type="Proteomes" id="UP000237347"/>
    </source>
</evidence>
<evidence type="ECO:0000256" key="2">
    <source>
        <dbReference type="ARBA" id="ARBA00022448"/>
    </source>
</evidence>
<proteinExistence type="predicted"/>
<dbReference type="GO" id="GO:0015276">
    <property type="term" value="F:ligand-gated monoatomic ion channel activity"/>
    <property type="evidence" value="ECO:0007669"/>
    <property type="project" value="InterPro"/>
</dbReference>
<evidence type="ECO:0000256" key="3">
    <source>
        <dbReference type="ARBA" id="ARBA00022692"/>
    </source>
</evidence>
<keyword evidence="16" id="KW-1185">Reference proteome</keyword>
<evidence type="ECO:0000256" key="1">
    <source>
        <dbReference type="ARBA" id="ARBA00004141"/>
    </source>
</evidence>
<dbReference type="PANTHER" id="PTHR18966">
    <property type="entry name" value="IONOTROPIC GLUTAMATE RECEPTOR"/>
    <property type="match status" value="1"/>
</dbReference>
<protein>
    <submittedName>
        <fullName evidence="15">Glutamate receptor 2.7</fullName>
    </submittedName>
</protein>
<dbReference type="SUPFAM" id="SSF53850">
    <property type="entry name" value="Periplasmic binding protein-like II"/>
    <property type="match status" value="1"/>
</dbReference>
<keyword evidence="10" id="KW-0407">Ion channel</keyword>
<feature type="domain" description="Ionotropic glutamate receptor C-terminal" evidence="14">
    <location>
        <begin position="368"/>
        <end position="686"/>
    </location>
</feature>
<evidence type="ECO:0000256" key="7">
    <source>
        <dbReference type="ARBA" id="ARBA00023170"/>
    </source>
</evidence>
<dbReference type="EMBL" id="PKMF04000055">
    <property type="protein sequence ID" value="KAK7854388.1"/>
    <property type="molecule type" value="Genomic_DNA"/>
</dbReference>
<dbReference type="InterPro" id="IPR015683">
    <property type="entry name" value="Ionotropic_Glu_rcpt"/>
</dbReference>